<dbReference type="InterPro" id="IPR000643">
    <property type="entry name" value="Iodothyronine_deiodinase"/>
</dbReference>
<evidence type="ECO:0000313" key="3">
    <source>
        <dbReference type="RefSeq" id="XP_006825342.1"/>
    </source>
</evidence>
<dbReference type="PANTHER" id="PTHR11781">
    <property type="entry name" value="IODOTHYRONINE DEIODINASE"/>
    <property type="match status" value="1"/>
</dbReference>
<dbReference type="Pfam" id="PF00837">
    <property type="entry name" value="T4_deiodinase"/>
    <property type="match status" value="1"/>
</dbReference>
<comment type="function">
    <text evidence="1">Responsible for the deiodination of T4 (3,5,3',5'-tetraiodothyronine).</text>
</comment>
<keyword evidence="2" id="KW-1185">Reference proteome</keyword>
<reference evidence="3" key="1">
    <citation type="submission" date="2025-08" db="UniProtKB">
        <authorList>
            <consortium name="RefSeq"/>
        </authorList>
    </citation>
    <scope>IDENTIFICATION</scope>
    <source>
        <tissue evidence="3">Testes</tissue>
    </source>
</reference>
<protein>
    <recommendedName>
        <fullName evidence="1">Iodothyronine deiodinase</fullName>
    </recommendedName>
</protein>
<evidence type="ECO:0000313" key="2">
    <source>
        <dbReference type="Proteomes" id="UP000694865"/>
    </source>
</evidence>
<keyword evidence="1" id="KW-0712">Selenocysteine</keyword>
<dbReference type="GeneID" id="102809937"/>
<name>A0ABM0MZA1_SACKO</name>
<dbReference type="Gene3D" id="3.40.30.10">
    <property type="entry name" value="Glutaredoxin"/>
    <property type="match status" value="1"/>
</dbReference>
<gene>
    <name evidence="3" type="primary">LOC102809937</name>
</gene>
<comment type="similarity">
    <text evidence="1">Belongs to the iodothyronine deiodinase family.</text>
</comment>
<keyword evidence="1" id="KW-0893">Thyroid hormones biosynthesis</keyword>
<proteinExistence type="inferred from homology"/>
<keyword evidence="1" id="KW-0560">Oxidoreductase</keyword>
<organism evidence="2 3">
    <name type="scientific">Saccoglossus kowalevskii</name>
    <name type="common">Acorn worm</name>
    <dbReference type="NCBI Taxonomy" id="10224"/>
    <lineage>
        <taxon>Eukaryota</taxon>
        <taxon>Metazoa</taxon>
        <taxon>Hemichordata</taxon>
        <taxon>Enteropneusta</taxon>
        <taxon>Harrimaniidae</taxon>
        <taxon>Saccoglossus</taxon>
    </lineage>
</organism>
<accession>A0ABM0MZA1</accession>
<evidence type="ECO:0000256" key="1">
    <source>
        <dbReference type="RuleBase" id="RU000676"/>
    </source>
</evidence>
<dbReference type="PANTHER" id="PTHR11781:SF22">
    <property type="entry name" value="TYPE I IODOTHYRONINE DEIODINASE"/>
    <property type="match status" value="1"/>
</dbReference>
<dbReference type="Proteomes" id="UP000694865">
    <property type="component" value="Unplaced"/>
</dbReference>
<sequence>MSAVVYGGALRRLYVDYKDKAEFIIVYIKEAHTTEGWKMGPKFSDSKQTTTLEERIDRARKLLEIVPNAVTSDPYDASKIRVLVDDMNDTFDNAFWSWPDRAIVIQDGRLVFTGRNIAQQLRSPDKPLTHDLREWMDAHYK</sequence>
<dbReference type="RefSeq" id="XP_006825342.1">
    <property type="nucleotide sequence ID" value="XM_006825279.1"/>
</dbReference>